<dbReference type="Pfam" id="PF01618">
    <property type="entry name" value="MotA_ExbB"/>
    <property type="match status" value="1"/>
</dbReference>
<evidence type="ECO:0000256" key="9">
    <source>
        <dbReference type="SAM" id="Phobius"/>
    </source>
</evidence>
<keyword evidence="6 9" id="KW-1133">Transmembrane helix</keyword>
<evidence type="ECO:0000313" key="11">
    <source>
        <dbReference type="EMBL" id="OZC03037.1"/>
    </source>
</evidence>
<keyword evidence="11" id="KW-0282">Flagellum</keyword>
<comment type="subcellular location">
    <subcellularLocation>
        <location evidence="1">Cell membrane</location>
        <topology evidence="1">Multi-pass membrane protein</topology>
    </subcellularLocation>
    <subcellularLocation>
        <location evidence="8">Membrane</location>
        <topology evidence="8">Multi-pass membrane protein</topology>
    </subcellularLocation>
</comment>
<dbReference type="EMBL" id="MQWB01000001">
    <property type="protein sequence ID" value="OZC03037.1"/>
    <property type="molecule type" value="Genomic_DNA"/>
</dbReference>
<evidence type="ECO:0000256" key="3">
    <source>
        <dbReference type="ARBA" id="ARBA00022475"/>
    </source>
</evidence>
<feature type="transmembrane region" description="Helical" evidence="9">
    <location>
        <begin position="30"/>
        <end position="50"/>
    </location>
</feature>
<keyword evidence="11" id="KW-0969">Cilium</keyword>
<dbReference type="FunCoup" id="A0A259TZL2">
    <property type="interactions" value="293"/>
</dbReference>
<keyword evidence="7 9" id="KW-0472">Membrane</keyword>
<keyword evidence="3" id="KW-1003">Cell membrane</keyword>
<feature type="transmembrane region" description="Helical" evidence="9">
    <location>
        <begin position="126"/>
        <end position="152"/>
    </location>
</feature>
<keyword evidence="11" id="KW-0966">Cell projection</keyword>
<evidence type="ECO:0000256" key="8">
    <source>
        <dbReference type="RuleBase" id="RU004057"/>
    </source>
</evidence>
<gene>
    <name evidence="11" type="ORF">BSZ36_08685</name>
</gene>
<dbReference type="RefSeq" id="WP_094547925.1">
    <property type="nucleotide sequence ID" value="NZ_MQWB01000001.1"/>
</dbReference>
<reference evidence="11 12" key="1">
    <citation type="submission" date="2016-11" db="EMBL/GenBank/DDBJ databases">
        <title>Study of marine rhodopsin-containing bacteria.</title>
        <authorList>
            <person name="Yoshizawa S."/>
            <person name="Kumagai Y."/>
            <person name="Kogure K."/>
        </authorList>
    </citation>
    <scope>NUCLEOTIDE SEQUENCE [LARGE SCALE GENOMIC DNA]</scope>
    <source>
        <strain evidence="11 12">SG-29</strain>
    </source>
</reference>
<evidence type="ECO:0000256" key="2">
    <source>
        <dbReference type="ARBA" id="ARBA00022448"/>
    </source>
</evidence>
<accession>A0A259TZL2</accession>
<keyword evidence="5 8" id="KW-0653">Protein transport</keyword>
<dbReference type="GO" id="GO:0005886">
    <property type="term" value="C:plasma membrane"/>
    <property type="evidence" value="ECO:0007669"/>
    <property type="project" value="UniProtKB-SubCell"/>
</dbReference>
<dbReference type="PANTHER" id="PTHR30625:SF15">
    <property type="entry name" value="BIOPOLYMER TRANSPORT PROTEIN EXBB"/>
    <property type="match status" value="1"/>
</dbReference>
<dbReference type="Proteomes" id="UP000216446">
    <property type="component" value="Unassembled WGS sequence"/>
</dbReference>
<evidence type="ECO:0000259" key="10">
    <source>
        <dbReference type="Pfam" id="PF01618"/>
    </source>
</evidence>
<evidence type="ECO:0000256" key="5">
    <source>
        <dbReference type="ARBA" id="ARBA00022927"/>
    </source>
</evidence>
<dbReference type="AlphaFoldDB" id="A0A259TZL2"/>
<keyword evidence="12" id="KW-1185">Reference proteome</keyword>
<keyword evidence="4 9" id="KW-0812">Transmembrane</keyword>
<proteinExistence type="inferred from homology"/>
<keyword evidence="2 8" id="KW-0813">Transport</keyword>
<sequence length="253" mass="27281">MKLTLLFLLQDAESGYVNDLVYRFNEGGEWMWPILIALIIGLAIAFERILSLNRSDINAPKFMARVKEALDNGGVSAAEDVCANTRGPVASVVQAGLLRYDEGMDAVEKAVVSYGSIEMSFLERGLVWLSLFITIAPMLGFLGTVIGMVAAFDAIQQAGDISPTLVAGGIKIALLTTVFGLIAAMILQVFYNYCVSKIDRITADMEEASVELIDSLALMNMGRPVALGAGNRRTLPNPKRELGTGDDVTKVDL</sequence>
<dbReference type="InterPro" id="IPR050790">
    <property type="entry name" value="ExbB/TolQ_transport"/>
</dbReference>
<dbReference type="InterPro" id="IPR002898">
    <property type="entry name" value="MotA_ExbB_proton_chnl"/>
</dbReference>
<organism evidence="11 12">
    <name type="scientific">Rubricoccus marinus</name>
    <dbReference type="NCBI Taxonomy" id="716817"/>
    <lineage>
        <taxon>Bacteria</taxon>
        <taxon>Pseudomonadati</taxon>
        <taxon>Rhodothermota</taxon>
        <taxon>Rhodothermia</taxon>
        <taxon>Rhodothermales</taxon>
        <taxon>Rubricoccaceae</taxon>
        <taxon>Rubricoccus</taxon>
    </lineage>
</organism>
<protein>
    <submittedName>
        <fullName evidence="11">Flagellar motor protein MotA</fullName>
    </submittedName>
</protein>
<feature type="domain" description="MotA/TolQ/ExbB proton channel" evidence="10">
    <location>
        <begin position="88"/>
        <end position="206"/>
    </location>
</feature>
<evidence type="ECO:0000256" key="7">
    <source>
        <dbReference type="ARBA" id="ARBA00023136"/>
    </source>
</evidence>
<evidence type="ECO:0000256" key="6">
    <source>
        <dbReference type="ARBA" id="ARBA00022989"/>
    </source>
</evidence>
<evidence type="ECO:0000256" key="4">
    <source>
        <dbReference type="ARBA" id="ARBA00022692"/>
    </source>
</evidence>
<feature type="transmembrane region" description="Helical" evidence="9">
    <location>
        <begin position="172"/>
        <end position="191"/>
    </location>
</feature>
<dbReference type="GO" id="GO:0017038">
    <property type="term" value="P:protein import"/>
    <property type="evidence" value="ECO:0007669"/>
    <property type="project" value="TreeGrafter"/>
</dbReference>
<dbReference type="PANTHER" id="PTHR30625">
    <property type="entry name" value="PROTEIN TOLQ"/>
    <property type="match status" value="1"/>
</dbReference>
<dbReference type="InParanoid" id="A0A259TZL2"/>
<comment type="similarity">
    <text evidence="8">Belongs to the exbB/tolQ family.</text>
</comment>
<name>A0A259TZL2_9BACT</name>
<evidence type="ECO:0000313" key="12">
    <source>
        <dbReference type="Proteomes" id="UP000216446"/>
    </source>
</evidence>
<comment type="caution">
    <text evidence="11">The sequence shown here is derived from an EMBL/GenBank/DDBJ whole genome shotgun (WGS) entry which is preliminary data.</text>
</comment>
<evidence type="ECO:0000256" key="1">
    <source>
        <dbReference type="ARBA" id="ARBA00004651"/>
    </source>
</evidence>
<dbReference type="OrthoDB" id="4045at2"/>